<comment type="caution">
    <text evidence="8">The sequence shown here is derived from an EMBL/GenBank/DDBJ whole genome shotgun (WGS) entry which is preliminary data.</text>
</comment>
<dbReference type="InterPro" id="IPR027379">
    <property type="entry name" value="CLS_N"/>
</dbReference>
<dbReference type="AlphaFoldDB" id="A0AAP5WGQ1"/>
<evidence type="ECO:0000259" key="7">
    <source>
        <dbReference type="Pfam" id="PF13396"/>
    </source>
</evidence>
<evidence type="ECO:0000256" key="6">
    <source>
        <dbReference type="SAM" id="Phobius"/>
    </source>
</evidence>
<reference evidence="8" key="1">
    <citation type="submission" date="2019-10" db="EMBL/GenBank/DDBJ databases">
        <title>Malate fermentation in French cider.</title>
        <authorList>
            <person name="Cousin F.J."/>
            <person name="Medina Fernandez S."/>
            <person name="Misery B."/>
            <person name="Laplace J.-M."/>
            <person name="Cretenet M."/>
        </authorList>
    </citation>
    <scope>NUCLEOTIDE SEQUENCE</scope>
    <source>
        <strain evidence="8">UCMA15901</strain>
    </source>
</reference>
<evidence type="ECO:0000256" key="2">
    <source>
        <dbReference type="ARBA" id="ARBA00022475"/>
    </source>
</evidence>
<evidence type="ECO:0000256" key="4">
    <source>
        <dbReference type="ARBA" id="ARBA00022989"/>
    </source>
</evidence>
<feature type="transmembrane region" description="Helical" evidence="6">
    <location>
        <begin position="47"/>
        <end position="67"/>
    </location>
</feature>
<sequence>MRSVKLMKNDHAFKKEYWPIVVLGGLIQLFALVDILKSHEFKRGNKLIWSALVFVLPPFGALSYYGFGKIRK</sequence>
<organism evidence="8 9">
    <name type="scientific">Pediococcus parvulus</name>
    <dbReference type="NCBI Taxonomy" id="54062"/>
    <lineage>
        <taxon>Bacteria</taxon>
        <taxon>Bacillati</taxon>
        <taxon>Bacillota</taxon>
        <taxon>Bacilli</taxon>
        <taxon>Lactobacillales</taxon>
        <taxon>Lactobacillaceae</taxon>
        <taxon>Pediococcus</taxon>
    </lineage>
</organism>
<name>A0AAP5WGQ1_9LACO</name>
<gene>
    <name evidence="8" type="ORF">GA842_09145</name>
</gene>
<dbReference type="EMBL" id="WERX01000034">
    <property type="protein sequence ID" value="MDV7695015.1"/>
    <property type="molecule type" value="Genomic_DNA"/>
</dbReference>
<dbReference type="Proteomes" id="UP001275867">
    <property type="component" value="Unassembled WGS sequence"/>
</dbReference>
<evidence type="ECO:0000313" key="8">
    <source>
        <dbReference type="EMBL" id="MDV7695015.1"/>
    </source>
</evidence>
<keyword evidence="5 6" id="KW-0472">Membrane</keyword>
<evidence type="ECO:0000256" key="5">
    <source>
        <dbReference type="ARBA" id="ARBA00023136"/>
    </source>
</evidence>
<proteinExistence type="predicted"/>
<evidence type="ECO:0000256" key="1">
    <source>
        <dbReference type="ARBA" id="ARBA00004651"/>
    </source>
</evidence>
<accession>A0AAP5WGQ1</accession>
<keyword evidence="2" id="KW-1003">Cell membrane</keyword>
<keyword evidence="4 6" id="KW-1133">Transmembrane helix</keyword>
<evidence type="ECO:0000256" key="3">
    <source>
        <dbReference type="ARBA" id="ARBA00022692"/>
    </source>
</evidence>
<keyword evidence="3 6" id="KW-0812">Transmembrane</keyword>
<dbReference type="GO" id="GO:0005886">
    <property type="term" value="C:plasma membrane"/>
    <property type="evidence" value="ECO:0007669"/>
    <property type="project" value="UniProtKB-SubCell"/>
</dbReference>
<comment type="subcellular location">
    <subcellularLocation>
        <location evidence="1">Cell membrane</location>
        <topology evidence="1">Multi-pass membrane protein</topology>
    </subcellularLocation>
</comment>
<feature type="domain" description="Cardiolipin synthase N-terminal" evidence="7">
    <location>
        <begin position="27"/>
        <end position="68"/>
    </location>
</feature>
<feature type="transmembrane region" description="Helical" evidence="6">
    <location>
        <begin position="17"/>
        <end position="35"/>
    </location>
</feature>
<protein>
    <recommendedName>
        <fullName evidence="7">Cardiolipin synthase N-terminal domain-containing protein</fullName>
    </recommendedName>
</protein>
<evidence type="ECO:0000313" key="9">
    <source>
        <dbReference type="Proteomes" id="UP001275867"/>
    </source>
</evidence>
<dbReference type="Pfam" id="PF13396">
    <property type="entry name" value="PLDc_N"/>
    <property type="match status" value="1"/>
</dbReference>